<name>A0ABV4CUC5_9BACT</name>
<evidence type="ECO:0000313" key="6">
    <source>
        <dbReference type="EMBL" id="MEY8244426.1"/>
    </source>
</evidence>
<dbReference type="CDD" id="cd06262">
    <property type="entry name" value="metallo-hydrolase-like_MBL-fold"/>
    <property type="match status" value="1"/>
</dbReference>
<dbReference type="EMBL" id="JBCLPP010000004">
    <property type="protein sequence ID" value="MEY8244426.1"/>
    <property type="molecule type" value="Genomic_DNA"/>
</dbReference>
<evidence type="ECO:0000256" key="1">
    <source>
        <dbReference type="ARBA" id="ARBA00001947"/>
    </source>
</evidence>
<evidence type="ECO:0000259" key="5">
    <source>
        <dbReference type="SMART" id="SM00849"/>
    </source>
</evidence>
<comment type="cofactor">
    <cofactor evidence="1">
        <name>Zn(2+)</name>
        <dbReference type="ChEBI" id="CHEBI:29105"/>
    </cofactor>
</comment>
<dbReference type="PANTHER" id="PTHR46233:SF3">
    <property type="entry name" value="HYDROXYACYLGLUTATHIONE HYDROLASE GLOC"/>
    <property type="match status" value="1"/>
</dbReference>
<feature type="domain" description="Metallo-beta-lactamase" evidence="5">
    <location>
        <begin position="13"/>
        <end position="197"/>
    </location>
</feature>
<evidence type="ECO:0000256" key="2">
    <source>
        <dbReference type="ARBA" id="ARBA00022723"/>
    </source>
</evidence>
<dbReference type="PANTHER" id="PTHR46233">
    <property type="entry name" value="HYDROXYACYLGLUTATHIONE HYDROLASE GLOC"/>
    <property type="match status" value="1"/>
</dbReference>
<dbReference type="Proteomes" id="UP001565200">
    <property type="component" value="Unassembled WGS sequence"/>
</dbReference>
<dbReference type="InterPro" id="IPR036866">
    <property type="entry name" value="RibonucZ/Hydroxyglut_hydro"/>
</dbReference>
<organism evidence="6 7">
    <name type="scientific">Heminiphilus faecis</name>
    <dbReference type="NCBI Taxonomy" id="2601703"/>
    <lineage>
        <taxon>Bacteria</taxon>
        <taxon>Pseudomonadati</taxon>
        <taxon>Bacteroidota</taxon>
        <taxon>Bacteroidia</taxon>
        <taxon>Bacteroidales</taxon>
        <taxon>Muribaculaceae</taxon>
        <taxon>Heminiphilus</taxon>
    </lineage>
</organism>
<evidence type="ECO:0000256" key="3">
    <source>
        <dbReference type="ARBA" id="ARBA00022801"/>
    </source>
</evidence>
<sequence>MLKIKTFTFNMFGVNTYLIWNPDTREAAVIDPGMINEDEELQLDNFIEAHRLKLMHLINTHMHVDHIFGDLYVKNKYGLEVTACEDDAFLGERAATQCRMFGLPDNMAVIEIDRRLSHGDTIDICGENVEVLGVPGHSPGSIVLYFPRSKWAITGDVLFRGSIGRTDLVGGNHQLLIDGIRNKVFRLPENVTVYPGHGLPTDIGYEQRYNPFI</sequence>
<protein>
    <submittedName>
        <fullName evidence="6">MBL fold metallo-hydrolase</fullName>
    </submittedName>
</protein>
<dbReference type="RefSeq" id="WP_147438699.1">
    <property type="nucleotide sequence ID" value="NZ_JBCLPP010000004.1"/>
</dbReference>
<gene>
    <name evidence="6" type="ORF">AAK873_02185</name>
</gene>
<evidence type="ECO:0000256" key="4">
    <source>
        <dbReference type="ARBA" id="ARBA00022833"/>
    </source>
</evidence>
<comment type="caution">
    <text evidence="6">The sequence shown here is derived from an EMBL/GenBank/DDBJ whole genome shotgun (WGS) entry which is preliminary data.</text>
</comment>
<keyword evidence="4" id="KW-0862">Zinc</keyword>
<dbReference type="Gene3D" id="3.60.15.10">
    <property type="entry name" value="Ribonuclease Z/Hydroxyacylglutathione hydrolase-like"/>
    <property type="match status" value="1"/>
</dbReference>
<dbReference type="SUPFAM" id="SSF56281">
    <property type="entry name" value="Metallo-hydrolase/oxidoreductase"/>
    <property type="match status" value="1"/>
</dbReference>
<reference evidence="6 7" key="1">
    <citation type="submission" date="2024-03" db="EMBL/GenBank/DDBJ databases">
        <title>Mouse gut bacterial collection (mGBC) of GemPharmatech.</title>
        <authorList>
            <person name="He Y."/>
            <person name="Dong L."/>
            <person name="Wu D."/>
            <person name="Gao X."/>
            <person name="Lin Z."/>
        </authorList>
    </citation>
    <scope>NUCLEOTIDE SEQUENCE [LARGE SCALE GENOMIC DNA]</scope>
    <source>
        <strain evidence="6 7">54-13</strain>
    </source>
</reference>
<keyword evidence="7" id="KW-1185">Reference proteome</keyword>
<proteinExistence type="predicted"/>
<dbReference type="InterPro" id="IPR001279">
    <property type="entry name" value="Metallo-B-lactamas"/>
</dbReference>
<keyword evidence="2" id="KW-0479">Metal-binding</keyword>
<dbReference type="SMART" id="SM00849">
    <property type="entry name" value="Lactamase_B"/>
    <property type="match status" value="1"/>
</dbReference>
<accession>A0ABV4CUC5</accession>
<dbReference type="InterPro" id="IPR051453">
    <property type="entry name" value="MBL_Glyoxalase_II"/>
</dbReference>
<keyword evidence="3" id="KW-0378">Hydrolase</keyword>
<evidence type="ECO:0000313" key="7">
    <source>
        <dbReference type="Proteomes" id="UP001565200"/>
    </source>
</evidence>
<dbReference type="Pfam" id="PF00753">
    <property type="entry name" value="Lactamase_B"/>
    <property type="match status" value="1"/>
</dbReference>